<proteinExistence type="predicted"/>
<feature type="region of interest" description="Disordered" evidence="1">
    <location>
        <begin position="115"/>
        <end position="163"/>
    </location>
</feature>
<evidence type="ECO:0000313" key="2">
    <source>
        <dbReference type="EMBL" id="QHU19902.1"/>
    </source>
</evidence>
<dbReference type="EMBL" id="MN740957">
    <property type="protein sequence ID" value="QHU19902.1"/>
    <property type="molecule type" value="Genomic_DNA"/>
</dbReference>
<accession>A0A6C0KPI9</accession>
<organism evidence="2">
    <name type="scientific">viral metagenome</name>
    <dbReference type="NCBI Taxonomy" id="1070528"/>
    <lineage>
        <taxon>unclassified sequences</taxon>
        <taxon>metagenomes</taxon>
        <taxon>organismal metagenomes</taxon>
    </lineage>
</organism>
<protein>
    <submittedName>
        <fullName evidence="2">Uncharacterized protein</fullName>
    </submittedName>
</protein>
<name>A0A6C0KPI9_9ZZZZ</name>
<feature type="compositionally biased region" description="Basic residues" evidence="1">
    <location>
        <begin position="122"/>
        <end position="148"/>
    </location>
</feature>
<reference evidence="2" key="1">
    <citation type="journal article" date="2020" name="Nature">
        <title>Giant virus diversity and host interactions through global metagenomics.</title>
        <authorList>
            <person name="Schulz F."/>
            <person name="Roux S."/>
            <person name="Paez-Espino D."/>
            <person name="Jungbluth S."/>
            <person name="Walsh D.A."/>
            <person name="Denef V.J."/>
            <person name="McMahon K.D."/>
            <person name="Konstantinidis K.T."/>
            <person name="Eloe-Fadrosh E.A."/>
            <person name="Kyrpides N.C."/>
            <person name="Woyke T."/>
        </authorList>
    </citation>
    <scope>NUCLEOTIDE SEQUENCE</scope>
    <source>
        <strain evidence="2">GVMAG-S-3300013014-113</strain>
    </source>
</reference>
<sequence>MKYDEQDLDEFINVLESYHPTIQDMAKEFPRDKDTMSIIIQLKPKEYKFSTLLFPPHRANFLDLNSSDQTREEIYNRINRKLSYFDITHIFRHDSIAPVQLQIWLKKNDSKLPVSIMDEKKGGKKKRSRKRRKSTKKKKHIKKRRYTKKRDIQKKGDKYNKIN</sequence>
<evidence type="ECO:0000256" key="1">
    <source>
        <dbReference type="SAM" id="MobiDB-lite"/>
    </source>
</evidence>
<feature type="compositionally biased region" description="Basic and acidic residues" evidence="1">
    <location>
        <begin position="149"/>
        <end position="163"/>
    </location>
</feature>
<dbReference type="AlphaFoldDB" id="A0A6C0KPI9"/>